<sequence>MKRLLQLDNDAGQALRSSRLETFDKYITQFNKNDPDSEVTLVGMLTSKYGEIDVAVAKRVKL</sequence>
<keyword evidence="2" id="KW-1185">Reference proteome</keyword>
<accession>A0A8J5MG30</accession>
<evidence type="ECO:0000313" key="1">
    <source>
        <dbReference type="EMBL" id="KAG6961868.1"/>
    </source>
</evidence>
<proteinExistence type="predicted"/>
<dbReference type="AlphaFoldDB" id="A0A8J5MG30"/>
<dbReference type="EMBL" id="JAENGY010000487">
    <property type="protein sequence ID" value="KAG6961868.1"/>
    <property type="molecule type" value="Genomic_DNA"/>
</dbReference>
<organism evidence="1 2">
    <name type="scientific">Phytophthora aleatoria</name>
    <dbReference type="NCBI Taxonomy" id="2496075"/>
    <lineage>
        <taxon>Eukaryota</taxon>
        <taxon>Sar</taxon>
        <taxon>Stramenopiles</taxon>
        <taxon>Oomycota</taxon>
        <taxon>Peronosporomycetes</taxon>
        <taxon>Peronosporales</taxon>
        <taxon>Peronosporaceae</taxon>
        <taxon>Phytophthora</taxon>
    </lineage>
</organism>
<evidence type="ECO:0000313" key="2">
    <source>
        <dbReference type="Proteomes" id="UP000709295"/>
    </source>
</evidence>
<reference evidence="1" key="1">
    <citation type="submission" date="2021-01" db="EMBL/GenBank/DDBJ databases">
        <title>Phytophthora aleatoria, a newly-described species from Pinus radiata is distinct from Phytophthora cactorum isolates based on comparative genomics.</title>
        <authorList>
            <person name="Mcdougal R."/>
            <person name="Panda P."/>
            <person name="Williams N."/>
            <person name="Studholme D.J."/>
        </authorList>
    </citation>
    <scope>NUCLEOTIDE SEQUENCE</scope>
    <source>
        <strain evidence="1">NZFS 4037</strain>
    </source>
</reference>
<gene>
    <name evidence="1" type="ORF">JG688_00008864</name>
</gene>
<comment type="caution">
    <text evidence="1">The sequence shown here is derived from an EMBL/GenBank/DDBJ whole genome shotgun (WGS) entry which is preliminary data.</text>
</comment>
<protein>
    <submittedName>
        <fullName evidence="1">Uncharacterized protein</fullName>
    </submittedName>
</protein>
<feature type="non-terminal residue" evidence="1">
    <location>
        <position position="62"/>
    </location>
</feature>
<dbReference type="Proteomes" id="UP000709295">
    <property type="component" value="Unassembled WGS sequence"/>
</dbReference>
<name>A0A8J5MG30_9STRA</name>